<protein>
    <submittedName>
        <fullName evidence="1">DEKNAAC101321</fullName>
    </submittedName>
</protein>
<dbReference type="GO" id="GO:0032299">
    <property type="term" value="C:ribonuclease H2 complex"/>
    <property type="evidence" value="ECO:0007669"/>
    <property type="project" value="InterPro"/>
</dbReference>
<keyword evidence="2" id="KW-1185">Reference proteome</keyword>
<dbReference type="STRING" id="13370.A0A448YI42"/>
<dbReference type="Pfam" id="PF08615">
    <property type="entry name" value="RNase_H2_suC"/>
    <property type="match status" value="1"/>
</dbReference>
<organism evidence="1 2">
    <name type="scientific">Brettanomyces naardenensis</name>
    <name type="common">Yeast</name>
    <dbReference type="NCBI Taxonomy" id="13370"/>
    <lineage>
        <taxon>Eukaryota</taxon>
        <taxon>Fungi</taxon>
        <taxon>Dikarya</taxon>
        <taxon>Ascomycota</taxon>
        <taxon>Saccharomycotina</taxon>
        <taxon>Pichiomycetes</taxon>
        <taxon>Pichiales</taxon>
        <taxon>Pichiaceae</taxon>
        <taxon>Brettanomyces</taxon>
    </lineage>
</organism>
<dbReference type="EMBL" id="CAACVR010000004">
    <property type="protein sequence ID" value="VEU20493.1"/>
    <property type="molecule type" value="Genomic_DNA"/>
</dbReference>
<accession>A0A448YI42</accession>
<dbReference type="OrthoDB" id="6222486at2759"/>
<name>A0A448YI42_BRENA</name>
<evidence type="ECO:0000313" key="1">
    <source>
        <dbReference type="EMBL" id="VEU20493.1"/>
    </source>
</evidence>
<dbReference type="AlphaFoldDB" id="A0A448YI42"/>
<dbReference type="Proteomes" id="UP000290900">
    <property type="component" value="Unassembled WGS sequence"/>
</dbReference>
<gene>
    <name evidence="1" type="ORF">BRENAR_LOCUS1228</name>
</gene>
<dbReference type="GO" id="GO:0006401">
    <property type="term" value="P:RNA catabolic process"/>
    <property type="evidence" value="ECO:0007669"/>
    <property type="project" value="InterPro"/>
</dbReference>
<dbReference type="Gene3D" id="2.40.128.680">
    <property type="match status" value="1"/>
</dbReference>
<proteinExistence type="predicted"/>
<sequence length="169" mass="18994">MALDMSCTYRLADEDEVEQLPDYTCNVIPVHIDYTGYIANGSTNWNSQLETCKGSVQLTNGWNGTSESENEVIDDNVRPDSGVSVNYLRGRRLLGTTHDFNKDEGYQMVLFKEKDDGIGGLSDDKVLEQKAVCGEVLSYGHDNLPDCDNDPIQRLQEWIDLSRAIHDEN</sequence>
<dbReference type="InterPro" id="IPR013924">
    <property type="entry name" value="RNase_H2_suC"/>
</dbReference>
<reference evidence="1 2" key="1">
    <citation type="submission" date="2018-12" db="EMBL/GenBank/DDBJ databases">
        <authorList>
            <person name="Tiukova I."/>
            <person name="Dainat J."/>
        </authorList>
    </citation>
    <scope>NUCLEOTIDE SEQUENCE [LARGE SCALE GENOMIC DNA]</scope>
</reference>
<evidence type="ECO:0000313" key="2">
    <source>
        <dbReference type="Proteomes" id="UP000290900"/>
    </source>
</evidence>
<dbReference type="InParanoid" id="A0A448YI42"/>